<name>A0A194R5E3_PAPMA</name>
<keyword evidence="3" id="KW-1185">Reference proteome</keyword>
<feature type="region of interest" description="Disordered" evidence="1">
    <location>
        <begin position="46"/>
        <end position="69"/>
    </location>
</feature>
<evidence type="ECO:0000256" key="1">
    <source>
        <dbReference type="SAM" id="MobiDB-lite"/>
    </source>
</evidence>
<dbReference type="InParanoid" id="A0A194R5E3"/>
<dbReference type="AlphaFoldDB" id="A0A194R5E3"/>
<protein>
    <submittedName>
        <fullName evidence="2">Uncharacterized protein</fullName>
    </submittedName>
</protein>
<reference evidence="2 3" key="1">
    <citation type="journal article" date="2015" name="Nat. Commun.">
        <title>Outbred genome sequencing and CRISPR/Cas9 gene editing in butterflies.</title>
        <authorList>
            <person name="Li X."/>
            <person name="Fan D."/>
            <person name="Zhang W."/>
            <person name="Liu G."/>
            <person name="Zhang L."/>
            <person name="Zhao L."/>
            <person name="Fang X."/>
            <person name="Chen L."/>
            <person name="Dong Y."/>
            <person name="Chen Y."/>
            <person name="Ding Y."/>
            <person name="Zhao R."/>
            <person name="Feng M."/>
            <person name="Zhu Y."/>
            <person name="Feng Y."/>
            <person name="Jiang X."/>
            <person name="Zhu D."/>
            <person name="Xiang H."/>
            <person name="Feng X."/>
            <person name="Li S."/>
            <person name="Wang J."/>
            <person name="Zhang G."/>
            <person name="Kronforst M.R."/>
            <person name="Wang W."/>
        </authorList>
    </citation>
    <scope>NUCLEOTIDE SEQUENCE [LARGE SCALE GENOMIC DNA]</scope>
    <source>
        <strain evidence="2">Ya'a_city_454_Pm</strain>
        <tissue evidence="2">Whole body</tissue>
    </source>
</reference>
<dbReference type="Proteomes" id="UP000053240">
    <property type="component" value="Unassembled WGS sequence"/>
</dbReference>
<sequence length="69" mass="7272">MLRGRVLYAGTGNECMRVSRGRAKCARRVPSRCARENCVRCACTAATEPPTGAGSGARRSLAPPLPPLS</sequence>
<evidence type="ECO:0000313" key="3">
    <source>
        <dbReference type="Proteomes" id="UP000053240"/>
    </source>
</evidence>
<organism evidence="2 3">
    <name type="scientific">Papilio machaon</name>
    <name type="common">Old World swallowtail butterfly</name>
    <dbReference type="NCBI Taxonomy" id="76193"/>
    <lineage>
        <taxon>Eukaryota</taxon>
        <taxon>Metazoa</taxon>
        <taxon>Ecdysozoa</taxon>
        <taxon>Arthropoda</taxon>
        <taxon>Hexapoda</taxon>
        <taxon>Insecta</taxon>
        <taxon>Pterygota</taxon>
        <taxon>Neoptera</taxon>
        <taxon>Endopterygota</taxon>
        <taxon>Lepidoptera</taxon>
        <taxon>Glossata</taxon>
        <taxon>Ditrysia</taxon>
        <taxon>Papilionoidea</taxon>
        <taxon>Papilionidae</taxon>
        <taxon>Papilioninae</taxon>
        <taxon>Papilio</taxon>
    </lineage>
</organism>
<evidence type="ECO:0000313" key="2">
    <source>
        <dbReference type="EMBL" id="KPJ12897.1"/>
    </source>
</evidence>
<proteinExistence type="predicted"/>
<gene>
    <name evidence="2" type="ORF">RR48_10527</name>
</gene>
<dbReference type="EMBL" id="KQ460685">
    <property type="protein sequence ID" value="KPJ12897.1"/>
    <property type="molecule type" value="Genomic_DNA"/>
</dbReference>
<accession>A0A194R5E3</accession>